<dbReference type="EMBL" id="JACRSW010000040">
    <property type="protein sequence ID" value="MBC8558264.1"/>
    <property type="molecule type" value="Genomic_DNA"/>
</dbReference>
<accession>A0ABR7MX80</accession>
<keyword evidence="5" id="KW-1185">Reference proteome</keyword>
<dbReference type="SUPFAM" id="SSF54001">
    <property type="entry name" value="Cysteine proteinases"/>
    <property type="match status" value="1"/>
</dbReference>
<gene>
    <name evidence="4" type="ORF">H8700_11210</name>
</gene>
<keyword evidence="1" id="KW-0732">Signal</keyword>
<protein>
    <submittedName>
        <fullName evidence="4">Chitobiase/beta-hexosaminidase C-terminal domain-containing protein</fullName>
    </submittedName>
</protein>
<dbReference type="InterPro" id="IPR038765">
    <property type="entry name" value="Papain-like_cys_pep_sf"/>
</dbReference>
<dbReference type="Pfam" id="PF12671">
    <property type="entry name" value="Amidase_6"/>
    <property type="match status" value="1"/>
</dbReference>
<comment type="caution">
    <text evidence="4">The sequence shown here is derived from an EMBL/GenBank/DDBJ whole genome shotgun (WGS) entry which is preliminary data.</text>
</comment>
<dbReference type="InterPro" id="IPR000772">
    <property type="entry name" value="Ricin_B_lectin"/>
</dbReference>
<evidence type="ECO:0000256" key="1">
    <source>
        <dbReference type="SAM" id="SignalP"/>
    </source>
</evidence>
<feature type="domain" description="Ricin B lectin" evidence="3">
    <location>
        <begin position="365"/>
        <end position="434"/>
    </location>
</feature>
<dbReference type="Pfam" id="PF13287">
    <property type="entry name" value="Fn3_assoc"/>
    <property type="match status" value="1"/>
</dbReference>
<dbReference type="Gene3D" id="2.80.10.50">
    <property type="match status" value="2"/>
</dbReference>
<dbReference type="InterPro" id="IPR024301">
    <property type="entry name" value="Amidase_6"/>
</dbReference>
<dbReference type="PANTHER" id="PTHR40032">
    <property type="entry name" value="EXPORTED PROTEIN-RELATED"/>
    <property type="match status" value="1"/>
</dbReference>
<dbReference type="InterPro" id="IPR026876">
    <property type="entry name" value="Fn3_assoc_repeat"/>
</dbReference>
<evidence type="ECO:0000259" key="3">
    <source>
        <dbReference type="Pfam" id="PF14200"/>
    </source>
</evidence>
<reference evidence="4 5" key="1">
    <citation type="submission" date="2020-08" db="EMBL/GenBank/DDBJ databases">
        <title>Genome public.</title>
        <authorList>
            <person name="Liu C."/>
            <person name="Sun Q."/>
        </authorList>
    </citation>
    <scope>NUCLEOTIDE SEQUENCE [LARGE SCALE GENOMIC DNA]</scope>
    <source>
        <strain evidence="4 5">BX3</strain>
    </source>
</reference>
<dbReference type="SUPFAM" id="SSF50370">
    <property type="entry name" value="Ricin B-like lectins"/>
    <property type="match status" value="1"/>
</dbReference>
<name>A0ABR7MX80_9FIRM</name>
<feature type="chain" id="PRO_5046697193" evidence="1">
    <location>
        <begin position="30"/>
        <end position="523"/>
    </location>
</feature>
<dbReference type="CDD" id="cd00161">
    <property type="entry name" value="beta-trefoil_Ricin-like"/>
    <property type="match status" value="1"/>
</dbReference>
<proteinExistence type="predicted"/>
<dbReference type="RefSeq" id="WP_249305699.1">
    <property type="nucleotide sequence ID" value="NZ_JACRSW010000040.1"/>
</dbReference>
<dbReference type="PANTHER" id="PTHR40032:SF1">
    <property type="entry name" value="EXPORTED PROTEIN"/>
    <property type="match status" value="1"/>
</dbReference>
<dbReference type="Gene3D" id="3.90.1720.10">
    <property type="entry name" value="endopeptidase domain like (from Nostoc punctiforme)"/>
    <property type="match status" value="1"/>
</dbReference>
<feature type="signal peptide" evidence="1">
    <location>
        <begin position="1"/>
        <end position="29"/>
    </location>
</feature>
<dbReference type="Proteomes" id="UP000637513">
    <property type="component" value="Unassembled WGS sequence"/>
</dbReference>
<sequence length="523" mass="57736">MKKKICQIALGSLLGFFCVLGCCTTQAQAKPGDPYSSDKAAAYADSCFKKVGNKHKKNPNKKYGEELCAGYVSQCLKEGGMSMDETWCWKGINKTTEAWRLSKRLFTYLKNSGYKVTYSPSASDVQKGDVVFYWTNGGWGHVAICVGKNKDGKPLVNAYNDPHYHFSYWTMGYKTCVISVQNGLPTPTIQQDIIKNGKRITITPAANAAATYYTTDGSTPTQNSSVYQGPFTITKNTTIKAVSIMANNINSDITASFVDIQKTIEEGTYYIKTANNRKMTLGINHSSKQEKMPLTLLPSNAQYSRKVSVKYTGNGIYTFTLLHSGYVLSENSTSTPASLSGNVQAGAIRPVAGNVIQSKYKADSRQKWKLHYVNSRRYTITNAATNHFLSVGNSKSSGSYAYTASVAENSGQVWNLTPTTQSELKINNFKSVKNIWFRKCYALHGTVQSNYNLQSVTAQFTNSKGKTIVSATAKPHTKKYSLAKLGSKISLKHKKKGTYTFTITAKDTAQDTKTLIHKKVRIH</sequence>
<dbReference type="InterPro" id="IPR035992">
    <property type="entry name" value="Ricin_B-like_lectins"/>
</dbReference>
<organism evidence="4 5">
    <name type="scientific">Jutongia hominis</name>
    <dbReference type="NCBI Taxonomy" id="2763664"/>
    <lineage>
        <taxon>Bacteria</taxon>
        <taxon>Bacillati</taxon>
        <taxon>Bacillota</taxon>
        <taxon>Clostridia</taxon>
        <taxon>Lachnospirales</taxon>
        <taxon>Lachnospiraceae</taxon>
        <taxon>Jutongia</taxon>
    </lineage>
</organism>
<evidence type="ECO:0000313" key="4">
    <source>
        <dbReference type="EMBL" id="MBC8558264.1"/>
    </source>
</evidence>
<feature type="domain" description="Putative amidase" evidence="2">
    <location>
        <begin position="35"/>
        <end position="169"/>
    </location>
</feature>
<evidence type="ECO:0000259" key="2">
    <source>
        <dbReference type="Pfam" id="PF12671"/>
    </source>
</evidence>
<evidence type="ECO:0000313" key="5">
    <source>
        <dbReference type="Proteomes" id="UP000637513"/>
    </source>
</evidence>
<dbReference type="Pfam" id="PF14200">
    <property type="entry name" value="RicinB_lectin_2"/>
    <property type="match status" value="1"/>
</dbReference>